<organism evidence="2">
    <name type="scientific">Arion vulgaris</name>
    <dbReference type="NCBI Taxonomy" id="1028688"/>
    <lineage>
        <taxon>Eukaryota</taxon>
        <taxon>Metazoa</taxon>
        <taxon>Spiralia</taxon>
        <taxon>Lophotrochozoa</taxon>
        <taxon>Mollusca</taxon>
        <taxon>Gastropoda</taxon>
        <taxon>Heterobranchia</taxon>
        <taxon>Euthyneura</taxon>
        <taxon>Panpulmonata</taxon>
        <taxon>Eupulmonata</taxon>
        <taxon>Stylommatophora</taxon>
        <taxon>Helicina</taxon>
        <taxon>Arionoidea</taxon>
        <taxon>Arionidae</taxon>
        <taxon>Arion</taxon>
    </lineage>
</organism>
<dbReference type="AlphaFoldDB" id="A0A0B6XYH0"/>
<feature type="non-terminal residue" evidence="2">
    <location>
        <position position="79"/>
    </location>
</feature>
<protein>
    <submittedName>
        <fullName evidence="2">Uncharacterized protein</fullName>
    </submittedName>
</protein>
<sequence>MIPESKHNQMTTKMTVANAVTSADYLVLIILYVVCFLILALTVFKRRQISKFCSFFGGSYNMRLFRVHEGALRVHEGAH</sequence>
<keyword evidence="1" id="KW-0472">Membrane</keyword>
<keyword evidence="1" id="KW-1133">Transmembrane helix</keyword>
<keyword evidence="1" id="KW-0812">Transmembrane</keyword>
<accession>A0A0B6XYH0</accession>
<proteinExistence type="predicted"/>
<evidence type="ECO:0000313" key="2">
    <source>
        <dbReference type="EMBL" id="CEK48576.1"/>
    </source>
</evidence>
<feature type="transmembrane region" description="Helical" evidence="1">
    <location>
        <begin position="25"/>
        <end position="44"/>
    </location>
</feature>
<reference evidence="2" key="1">
    <citation type="submission" date="2014-12" db="EMBL/GenBank/DDBJ databases">
        <title>Insight into the proteome of Arion vulgaris.</title>
        <authorList>
            <person name="Aradska J."/>
            <person name="Bulat T."/>
            <person name="Smidak R."/>
            <person name="Sarate P."/>
            <person name="Gangsoo J."/>
            <person name="Sialana F."/>
            <person name="Bilban M."/>
            <person name="Lubec G."/>
        </authorList>
    </citation>
    <scope>NUCLEOTIDE SEQUENCE</scope>
    <source>
        <tissue evidence="2">Skin</tissue>
    </source>
</reference>
<dbReference type="EMBL" id="HACG01001711">
    <property type="protein sequence ID" value="CEK48576.1"/>
    <property type="molecule type" value="Transcribed_RNA"/>
</dbReference>
<evidence type="ECO:0000256" key="1">
    <source>
        <dbReference type="SAM" id="Phobius"/>
    </source>
</evidence>
<gene>
    <name evidence="2" type="primary">ORF4483</name>
</gene>
<name>A0A0B6XYH0_9EUPU</name>